<dbReference type="KEGG" id="plig:NAG76_23015"/>
<reference evidence="2" key="1">
    <citation type="submission" date="2022-05" db="EMBL/GenBank/DDBJ databases">
        <title>Novel bacterial taxa in a minimal lignocellulolytic consortium and its capacity to transform plastics disclosed by genome-resolved metagenomics.</title>
        <authorList>
            <person name="Rodriguez C.A.D."/>
            <person name="Diaz-Garcia L."/>
            <person name="Herrera K."/>
            <person name="Tarazona N.A."/>
            <person name="Sproer C."/>
            <person name="Overmann J."/>
            <person name="Jimenez D.J."/>
        </authorList>
    </citation>
    <scope>NUCLEOTIDE SEQUENCE</scope>
    <source>
        <strain evidence="2">MAG5</strain>
    </source>
</reference>
<accession>A0A9J6ZF20</accession>
<organism evidence="2 3">
    <name type="scientific">Candidatus Pristimantibacillus lignocellulolyticus</name>
    <dbReference type="NCBI Taxonomy" id="2994561"/>
    <lineage>
        <taxon>Bacteria</taxon>
        <taxon>Bacillati</taxon>
        <taxon>Bacillota</taxon>
        <taxon>Bacilli</taxon>
        <taxon>Bacillales</taxon>
        <taxon>Paenibacillaceae</taxon>
        <taxon>Candidatus Pristimantibacillus</taxon>
    </lineage>
</organism>
<sequence length="151" mass="17730">MTYDNLLLEAEQQGIYTYEKLMPQKLKGLYKDSVICINKRIHTSIEKACILSEELGHYHTSTGNILNQKDIRNCKQEYRARSWGYEYLIPLSRIVEAGQAGIEGRHCIAEWLGVTEEFLQQTIDHYQRKYGLYITYQNFLLYLEPLSICKL</sequence>
<dbReference type="EMBL" id="CP097899">
    <property type="protein sequence ID" value="URN94652.1"/>
    <property type="molecule type" value="Genomic_DNA"/>
</dbReference>
<protein>
    <submittedName>
        <fullName evidence="2">ImmA/IrrE family metallo-endopeptidase</fullName>
    </submittedName>
</protein>
<dbReference type="Pfam" id="PF06114">
    <property type="entry name" value="Peptidase_M78"/>
    <property type="match status" value="1"/>
</dbReference>
<dbReference type="Proteomes" id="UP001056756">
    <property type="component" value="Chromosome"/>
</dbReference>
<name>A0A9J6ZF20_9BACL</name>
<dbReference type="AlphaFoldDB" id="A0A9J6ZF20"/>
<evidence type="ECO:0000259" key="1">
    <source>
        <dbReference type="Pfam" id="PF06114"/>
    </source>
</evidence>
<proteinExistence type="predicted"/>
<feature type="domain" description="IrrE N-terminal-like" evidence="1">
    <location>
        <begin position="10"/>
        <end position="123"/>
    </location>
</feature>
<evidence type="ECO:0000313" key="3">
    <source>
        <dbReference type="Proteomes" id="UP001056756"/>
    </source>
</evidence>
<dbReference type="InterPro" id="IPR010359">
    <property type="entry name" value="IrrE_HExxH"/>
</dbReference>
<gene>
    <name evidence="2" type="ORF">NAG76_23015</name>
</gene>
<evidence type="ECO:0000313" key="2">
    <source>
        <dbReference type="EMBL" id="URN94652.1"/>
    </source>
</evidence>